<evidence type="ECO:0000313" key="3">
    <source>
        <dbReference type="Proteomes" id="UP000322530"/>
    </source>
</evidence>
<sequence>MHKVFVILRKEFIEIVQQRILLFSILLPPLLFAVIPLIFLLRNGNGSRASALSIPSLGGLTLHEYTQGVLGTAFSNLYILLPMIVPSIIAAYSIIGEKNNRTLEPVLATPVRRWQLLTGKILSALLPAIIVTWISGGLFIAELAIVADANVVSHVATAGWLTLFIAGTPLLGLIAVAIMTVISSRVNDTRTAQQLSIWAVVPIIGLILGELSGQFELTVQVAVIVIIILIPIALLLTWSATQLFQRETILTRWN</sequence>
<dbReference type="GO" id="GO:0005886">
    <property type="term" value="C:plasma membrane"/>
    <property type="evidence" value="ECO:0007669"/>
    <property type="project" value="UniProtKB-SubCell"/>
</dbReference>
<keyword evidence="1" id="KW-0812">Transmembrane</keyword>
<dbReference type="Pfam" id="PF12679">
    <property type="entry name" value="ABC2_membrane_2"/>
    <property type="match status" value="1"/>
</dbReference>
<dbReference type="OrthoDB" id="157137at2"/>
<name>A0A5A5THY5_9CHLR</name>
<feature type="transmembrane region" description="Helical" evidence="1">
    <location>
        <begin position="20"/>
        <end position="41"/>
    </location>
</feature>
<organism evidence="2 3">
    <name type="scientific">Dictyobacter arantiisoli</name>
    <dbReference type="NCBI Taxonomy" id="2014874"/>
    <lineage>
        <taxon>Bacteria</taxon>
        <taxon>Bacillati</taxon>
        <taxon>Chloroflexota</taxon>
        <taxon>Ktedonobacteria</taxon>
        <taxon>Ktedonobacterales</taxon>
        <taxon>Dictyobacteraceae</taxon>
        <taxon>Dictyobacter</taxon>
    </lineage>
</organism>
<dbReference type="Proteomes" id="UP000322530">
    <property type="component" value="Unassembled WGS sequence"/>
</dbReference>
<comment type="caution">
    <text evidence="2">The sequence shown here is derived from an EMBL/GenBank/DDBJ whole genome shotgun (WGS) entry which is preliminary data.</text>
</comment>
<keyword evidence="1" id="KW-1133">Transmembrane helix</keyword>
<dbReference type="PANTHER" id="PTHR43471">
    <property type="entry name" value="ABC TRANSPORTER PERMEASE"/>
    <property type="match status" value="1"/>
</dbReference>
<feature type="transmembrane region" description="Helical" evidence="1">
    <location>
        <begin position="77"/>
        <end position="95"/>
    </location>
</feature>
<gene>
    <name evidence="2" type="ORF">KDI_43990</name>
</gene>
<feature type="transmembrane region" description="Helical" evidence="1">
    <location>
        <begin position="121"/>
        <end position="146"/>
    </location>
</feature>
<keyword evidence="3" id="KW-1185">Reference proteome</keyword>
<keyword evidence="1" id="KW-0472">Membrane</keyword>
<proteinExistence type="predicted"/>
<evidence type="ECO:0000313" key="2">
    <source>
        <dbReference type="EMBL" id="GCF10835.1"/>
    </source>
</evidence>
<dbReference type="RefSeq" id="WP_149403700.1">
    <property type="nucleotide sequence ID" value="NZ_BIXY01000084.1"/>
</dbReference>
<protein>
    <submittedName>
        <fullName evidence="2">ABC transporter</fullName>
    </submittedName>
</protein>
<feature type="transmembrane region" description="Helical" evidence="1">
    <location>
        <begin position="158"/>
        <end position="183"/>
    </location>
</feature>
<dbReference type="AlphaFoldDB" id="A0A5A5THY5"/>
<reference evidence="2 3" key="1">
    <citation type="submission" date="2019-01" db="EMBL/GenBank/DDBJ databases">
        <title>Draft genome sequence of Dictyobacter sp. Uno17.</title>
        <authorList>
            <person name="Wang C.M."/>
            <person name="Zheng Y."/>
            <person name="Sakai Y."/>
            <person name="Abe K."/>
            <person name="Yokota A."/>
            <person name="Yabe S."/>
        </authorList>
    </citation>
    <scope>NUCLEOTIDE SEQUENCE [LARGE SCALE GENOMIC DNA]</scope>
    <source>
        <strain evidence="2 3">Uno17</strain>
    </source>
</reference>
<feature type="transmembrane region" description="Helical" evidence="1">
    <location>
        <begin position="221"/>
        <end position="244"/>
    </location>
</feature>
<dbReference type="GO" id="GO:0140359">
    <property type="term" value="F:ABC-type transporter activity"/>
    <property type="evidence" value="ECO:0007669"/>
    <property type="project" value="InterPro"/>
</dbReference>
<dbReference type="EMBL" id="BIXY01000084">
    <property type="protein sequence ID" value="GCF10835.1"/>
    <property type="molecule type" value="Genomic_DNA"/>
</dbReference>
<evidence type="ECO:0000256" key="1">
    <source>
        <dbReference type="SAM" id="Phobius"/>
    </source>
</evidence>
<dbReference type="PANTHER" id="PTHR43471:SF1">
    <property type="entry name" value="ABC TRANSPORTER PERMEASE PROTEIN NOSY-RELATED"/>
    <property type="match status" value="1"/>
</dbReference>
<feature type="transmembrane region" description="Helical" evidence="1">
    <location>
        <begin position="195"/>
        <end position="215"/>
    </location>
</feature>
<accession>A0A5A5THY5</accession>